<keyword evidence="5" id="KW-1185">Reference proteome</keyword>
<dbReference type="Proteomes" id="UP000557392">
    <property type="component" value="Unassembled WGS sequence"/>
</dbReference>
<protein>
    <submittedName>
        <fullName evidence="4">FixJ family two-component response regulator</fullName>
    </submittedName>
</protein>
<comment type="caution">
    <text evidence="4">The sequence shown here is derived from an EMBL/GenBank/DDBJ whole genome shotgun (WGS) entry which is preliminary data.</text>
</comment>
<dbReference type="AlphaFoldDB" id="A0A7W6NWJ0"/>
<dbReference type="GO" id="GO:0000160">
    <property type="term" value="P:phosphorelay signal transduction system"/>
    <property type="evidence" value="ECO:0007669"/>
    <property type="project" value="InterPro"/>
</dbReference>
<organism evidence="4 5">
    <name type="scientific">Sphingomonas kyeonggiensis</name>
    <dbReference type="NCBI Taxonomy" id="1268553"/>
    <lineage>
        <taxon>Bacteria</taxon>
        <taxon>Pseudomonadati</taxon>
        <taxon>Pseudomonadota</taxon>
        <taxon>Alphaproteobacteria</taxon>
        <taxon>Sphingomonadales</taxon>
        <taxon>Sphingomonadaceae</taxon>
        <taxon>Sphingomonas</taxon>
    </lineage>
</organism>
<feature type="domain" description="Response regulatory" evidence="3">
    <location>
        <begin position="6"/>
        <end position="118"/>
    </location>
</feature>
<dbReference type="EMBL" id="JACIEH010000002">
    <property type="protein sequence ID" value="MBB4098662.1"/>
    <property type="molecule type" value="Genomic_DNA"/>
</dbReference>
<dbReference type="RefSeq" id="WP_221262703.1">
    <property type="nucleotide sequence ID" value="NZ_JACIEH010000002.1"/>
</dbReference>
<dbReference type="SMART" id="SM00448">
    <property type="entry name" value="REC"/>
    <property type="match status" value="1"/>
</dbReference>
<name>A0A7W6NWJ0_9SPHN</name>
<keyword evidence="1 2" id="KW-0597">Phosphoprotein</keyword>
<evidence type="ECO:0000313" key="4">
    <source>
        <dbReference type="EMBL" id="MBB4098662.1"/>
    </source>
</evidence>
<dbReference type="PANTHER" id="PTHR44591:SF25">
    <property type="entry name" value="CHEMOTAXIS TWO-COMPONENT RESPONSE REGULATOR"/>
    <property type="match status" value="1"/>
</dbReference>
<reference evidence="4 5" key="1">
    <citation type="submission" date="2020-08" db="EMBL/GenBank/DDBJ databases">
        <title>Genomic Encyclopedia of Type Strains, Phase IV (KMG-IV): sequencing the most valuable type-strain genomes for metagenomic binning, comparative biology and taxonomic classification.</title>
        <authorList>
            <person name="Goeker M."/>
        </authorList>
    </citation>
    <scope>NUCLEOTIDE SEQUENCE [LARGE SCALE GENOMIC DNA]</scope>
    <source>
        <strain evidence="4 5">DSM 101806</strain>
    </source>
</reference>
<sequence>MSRPVVIAIVDDDRAVREALCELLQVEGMAALGFERAAAFLDRAGEFDCVISDVRMPEMDGLELQRRLRACGSAMPLIFVTSLDDETACAHALRAGAIAWFAKPVADAALLGTLRVVLGNTGGGA</sequence>
<feature type="modified residue" description="4-aspartylphosphate" evidence="2">
    <location>
        <position position="53"/>
    </location>
</feature>
<accession>A0A7W6NWJ0</accession>
<evidence type="ECO:0000259" key="3">
    <source>
        <dbReference type="PROSITE" id="PS50110"/>
    </source>
</evidence>
<proteinExistence type="predicted"/>
<evidence type="ECO:0000256" key="2">
    <source>
        <dbReference type="PROSITE-ProRule" id="PRU00169"/>
    </source>
</evidence>
<evidence type="ECO:0000256" key="1">
    <source>
        <dbReference type="ARBA" id="ARBA00022553"/>
    </source>
</evidence>
<gene>
    <name evidence="4" type="ORF">GGR46_002226</name>
</gene>
<dbReference type="InterPro" id="IPR001789">
    <property type="entry name" value="Sig_transdc_resp-reg_receiver"/>
</dbReference>
<evidence type="ECO:0000313" key="5">
    <source>
        <dbReference type="Proteomes" id="UP000557392"/>
    </source>
</evidence>
<dbReference type="PANTHER" id="PTHR44591">
    <property type="entry name" value="STRESS RESPONSE REGULATOR PROTEIN 1"/>
    <property type="match status" value="1"/>
</dbReference>
<dbReference type="PROSITE" id="PS50110">
    <property type="entry name" value="RESPONSE_REGULATORY"/>
    <property type="match status" value="1"/>
</dbReference>
<dbReference type="SUPFAM" id="SSF52172">
    <property type="entry name" value="CheY-like"/>
    <property type="match status" value="1"/>
</dbReference>
<dbReference type="Gene3D" id="3.40.50.2300">
    <property type="match status" value="1"/>
</dbReference>
<dbReference type="Pfam" id="PF00072">
    <property type="entry name" value="Response_reg"/>
    <property type="match status" value="1"/>
</dbReference>
<dbReference type="InterPro" id="IPR011006">
    <property type="entry name" value="CheY-like_superfamily"/>
</dbReference>
<dbReference type="InterPro" id="IPR050595">
    <property type="entry name" value="Bact_response_regulator"/>
</dbReference>